<dbReference type="PANTHER" id="PTHR12992">
    <property type="entry name" value="NUDIX HYDROLASE"/>
    <property type="match status" value="1"/>
</dbReference>
<evidence type="ECO:0000256" key="1">
    <source>
        <dbReference type="ARBA" id="ARBA00001936"/>
    </source>
</evidence>
<accession>A0A0B2C2E7</accession>
<reference evidence="8 9" key="1">
    <citation type="submission" date="2014-11" db="EMBL/GenBank/DDBJ databases">
        <title>Draft genome sequence of Kirrobacter mercurialis.</title>
        <authorList>
            <person name="Coil D.A."/>
            <person name="Eisen J.A."/>
        </authorList>
    </citation>
    <scope>NUCLEOTIDE SEQUENCE [LARGE SCALE GENOMIC DNA]</scope>
    <source>
        <strain evidence="8 9">Coronado</strain>
    </source>
</reference>
<keyword evidence="6" id="KW-0464">Manganese</keyword>
<dbReference type="PROSITE" id="PS51462">
    <property type="entry name" value="NUDIX"/>
    <property type="match status" value="1"/>
</dbReference>
<dbReference type="CDD" id="cd03426">
    <property type="entry name" value="NUDIX_CoAse_Nudt7"/>
    <property type="match status" value="1"/>
</dbReference>
<gene>
    <name evidence="8" type="ORF">PK98_06660</name>
</gene>
<feature type="domain" description="Nudix hydrolase" evidence="7">
    <location>
        <begin position="31"/>
        <end position="162"/>
    </location>
</feature>
<evidence type="ECO:0000313" key="9">
    <source>
        <dbReference type="Proteomes" id="UP000030988"/>
    </source>
</evidence>
<dbReference type="NCBIfam" id="NF007980">
    <property type="entry name" value="PRK10707.1"/>
    <property type="match status" value="1"/>
</dbReference>
<comment type="caution">
    <text evidence="8">The sequence shown here is derived from an EMBL/GenBank/DDBJ whole genome shotgun (WGS) entry which is preliminary data.</text>
</comment>
<dbReference type="Gene3D" id="3.90.79.10">
    <property type="entry name" value="Nucleoside Triphosphate Pyrophosphohydrolase"/>
    <property type="match status" value="1"/>
</dbReference>
<dbReference type="AlphaFoldDB" id="A0A0B2C2E7"/>
<comment type="cofactor">
    <cofactor evidence="1">
        <name>Mn(2+)</name>
        <dbReference type="ChEBI" id="CHEBI:29035"/>
    </cofactor>
</comment>
<organism evidence="8 9">
    <name type="scientific">Croceibacterium mercuriale</name>
    <dbReference type="NCBI Taxonomy" id="1572751"/>
    <lineage>
        <taxon>Bacteria</taxon>
        <taxon>Pseudomonadati</taxon>
        <taxon>Pseudomonadota</taxon>
        <taxon>Alphaproteobacteria</taxon>
        <taxon>Sphingomonadales</taxon>
        <taxon>Erythrobacteraceae</taxon>
        <taxon>Croceibacterium</taxon>
    </lineage>
</organism>
<comment type="cofactor">
    <cofactor evidence="2">
        <name>Mg(2+)</name>
        <dbReference type="ChEBI" id="CHEBI:18420"/>
    </cofactor>
</comment>
<keyword evidence="5" id="KW-0460">Magnesium</keyword>
<dbReference type="InterPro" id="IPR015797">
    <property type="entry name" value="NUDIX_hydrolase-like_dom_sf"/>
</dbReference>
<evidence type="ECO:0000256" key="2">
    <source>
        <dbReference type="ARBA" id="ARBA00001946"/>
    </source>
</evidence>
<dbReference type="EMBL" id="JTDN01000001">
    <property type="protein sequence ID" value="KHL26176.1"/>
    <property type="molecule type" value="Genomic_DNA"/>
</dbReference>
<evidence type="ECO:0000313" key="8">
    <source>
        <dbReference type="EMBL" id="KHL26176.1"/>
    </source>
</evidence>
<evidence type="ECO:0000256" key="4">
    <source>
        <dbReference type="ARBA" id="ARBA00022801"/>
    </source>
</evidence>
<dbReference type="InterPro" id="IPR000086">
    <property type="entry name" value="NUDIX_hydrolase_dom"/>
</dbReference>
<keyword evidence="4 8" id="KW-0378">Hydrolase</keyword>
<dbReference type="RefSeq" id="WP_039095214.1">
    <property type="nucleotide sequence ID" value="NZ_JTDN01000001.1"/>
</dbReference>
<dbReference type="OrthoDB" id="9802805at2"/>
<protein>
    <submittedName>
        <fullName evidence="8">NUDIX hydrolase</fullName>
    </submittedName>
</protein>
<dbReference type="Proteomes" id="UP000030988">
    <property type="component" value="Unassembled WGS sequence"/>
</dbReference>
<keyword evidence="3" id="KW-0479">Metal-binding</keyword>
<evidence type="ECO:0000259" key="7">
    <source>
        <dbReference type="PROSITE" id="PS51462"/>
    </source>
</evidence>
<keyword evidence="9" id="KW-1185">Reference proteome</keyword>
<dbReference type="PROSITE" id="PS00893">
    <property type="entry name" value="NUDIX_BOX"/>
    <property type="match status" value="1"/>
</dbReference>
<dbReference type="GO" id="GO:0010945">
    <property type="term" value="F:coenzyme A diphosphatase activity"/>
    <property type="evidence" value="ECO:0007669"/>
    <property type="project" value="InterPro"/>
</dbReference>
<name>A0A0B2C2E7_9SPHN</name>
<evidence type="ECO:0000256" key="5">
    <source>
        <dbReference type="ARBA" id="ARBA00022842"/>
    </source>
</evidence>
<sequence>MTLFDRLVALFDEGHGIVLPDLATDADLAPPRLRPAAVLIAVTERADPGMLLIHRPATMRAHAGQVAFPGGKIDAGEDAVTAALREAQEELGIDPARVQLIGASDRFVTATGYDVTPVLATIPADLPIVPSPAEVSAWFEAPLRFLLDPANHRQRTGEWLGQQRHYTEIMWQDHRIWGITAAILVNLSRRLRWQSLFEGSAS</sequence>
<dbReference type="InterPro" id="IPR045121">
    <property type="entry name" value="CoAse"/>
</dbReference>
<dbReference type="PANTHER" id="PTHR12992:SF11">
    <property type="entry name" value="MITOCHONDRIAL COENZYME A DIPHOSPHATASE NUDT8"/>
    <property type="match status" value="1"/>
</dbReference>
<dbReference type="Pfam" id="PF00293">
    <property type="entry name" value="NUDIX"/>
    <property type="match status" value="1"/>
</dbReference>
<proteinExistence type="predicted"/>
<dbReference type="SUPFAM" id="SSF55811">
    <property type="entry name" value="Nudix"/>
    <property type="match status" value="1"/>
</dbReference>
<evidence type="ECO:0000256" key="3">
    <source>
        <dbReference type="ARBA" id="ARBA00022723"/>
    </source>
</evidence>
<evidence type="ECO:0000256" key="6">
    <source>
        <dbReference type="ARBA" id="ARBA00023211"/>
    </source>
</evidence>
<dbReference type="GO" id="GO:0046872">
    <property type="term" value="F:metal ion binding"/>
    <property type="evidence" value="ECO:0007669"/>
    <property type="project" value="UniProtKB-KW"/>
</dbReference>
<dbReference type="STRING" id="1572751.PK98_06660"/>
<dbReference type="InterPro" id="IPR020084">
    <property type="entry name" value="NUDIX_hydrolase_CS"/>
</dbReference>